<evidence type="ECO:0000313" key="2">
    <source>
        <dbReference type="EMBL" id="KGX90468.1"/>
    </source>
</evidence>
<evidence type="ECO:0008006" key="4">
    <source>
        <dbReference type="Google" id="ProtNLM"/>
    </source>
</evidence>
<feature type="chain" id="PRO_5039691132" description="DUF2680 domain-containing protein" evidence="1">
    <location>
        <begin position="20"/>
        <end position="116"/>
    </location>
</feature>
<protein>
    <recommendedName>
        <fullName evidence="4">DUF2680 domain-containing protein</fullName>
    </recommendedName>
</protein>
<keyword evidence="1" id="KW-0732">Signal</keyword>
<dbReference type="STRING" id="1385511.GCA_000425225_01676"/>
<name>A0A0A5GGY5_9BACI</name>
<dbReference type="Pfam" id="PF10925">
    <property type="entry name" value="DUF2680"/>
    <property type="match status" value="1"/>
</dbReference>
<reference evidence="2 3" key="1">
    <citation type="submission" date="2013-08" db="EMBL/GenBank/DDBJ databases">
        <authorList>
            <person name="Huang J."/>
            <person name="Wang G."/>
        </authorList>
    </citation>
    <scope>NUCLEOTIDE SEQUENCE [LARGE SCALE GENOMIC DNA]</scope>
    <source>
        <strain evidence="2 3">BH030004</strain>
    </source>
</reference>
<accession>A0A0A5GGY5</accession>
<dbReference type="eggNOG" id="ENOG5033JPB">
    <property type="taxonomic scope" value="Bacteria"/>
</dbReference>
<gene>
    <name evidence="2" type="ORF">N783_16980</name>
</gene>
<sequence length="116" mass="13820">MKKLLMFSLAAVFSLSVYSMNFTDVSADPEKDMKQVQQVKLTKEQKSELDSLYKEMLKTKKQIIMKYEEFGVISSEKADKKMEWMEKHYDMMKENDFIPKKLHHHKKYGKDEKTAQ</sequence>
<dbReference type="Proteomes" id="UP000030403">
    <property type="component" value="Unassembled WGS sequence"/>
</dbReference>
<comment type="caution">
    <text evidence="2">The sequence shown here is derived from an EMBL/GenBank/DDBJ whole genome shotgun (WGS) entry which is preliminary data.</text>
</comment>
<evidence type="ECO:0000256" key="1">
    <source>
        <dbReference type="SAM" id="SignalP"/>
    </source>
</evidence>
<feature type="signal peptide" evidence="1">
    <location>
        <begin position="1"/>
        <end position="19"/>
    </location>
</feature>
<proteinExistence type="predicted"/>
<dbReference type="InterPro" id="IPR024485">
    <property type="entry name" value="DUF2680"/>
</dbReference>
<keyword evidence="3" id="KW-1185">Reference proteome</keyword>
<evidence type="ECO:0000313" key="3">
    <source>
        <dbReference type="Proteomes" id="UP000030403"/>
    </source>
</evidence>
<dbReference type="RefSeq" id="WP_027448541.1">
    <property type="nucleotide sequence ID" value="NZ_AVPF01000007.1"/>
</dbReference>
<dbReference type="EMBL" id="AVPF01000007">
    <property type="protein sequence ID" value="KGX90468.1"/>
    <property type="molecule type" value="Genomic_DNA"/>
</dbReference>
<dbReference type="OrthoDB" id="2883543at2"/>
<organism evidence="2 3">
    <name type="scientific">Pontibacillus marinus BH030004 = DSM 16465</name>
    <dbReference type="NCBI Taxonomy" id="1385511"/>
    <lineage>
        <taxon>Bacteria</taxon>
        <taxon>Bacillati</taxon>
        <taxon>Bacillota</taxon>
        <taxon>Bacilli</taxon>
        <taxon>Bacillales</taxon>
        <taxon>Bacillaceae</taxon>
        <taxon>Pontibacillus</taxon>
    </lineage>
</organism>
<dbReference type="AlphaFoldDB" id="A0A0A5GGY5"/>